<reference evidence="1" key="1">
    <citation type="submission" date="2020-10" db="EMBL/GenBank/DDBJ databases">
        <authorList>
            <person name="Gilroy R."/>
        </authorList>
    </citation>
    <scope>NUCLEOTIDE SEQUENCE</scope>
    <source>
        <strain evidence="1">ChiBcec7-5410</strain>
    </source>
</reference>
<dbReference type="AlphaFoldDB" id="A0A9D1H648"/>
<sequence>MSYIPTPQQALELVSRYNQQPFHLQHAQIVGKVLGTIAAEVDPGKEDYWTAVGILHDIDFEQWPDQHCVKADSLLRELDIDEGVIHAVVSHGYGLCADVEPVLLMEKYLFAVDELTGLIGAVALMRPTGLDGMEVKSVMKKFKDKKFAAGCSREVISRGAEMLGLTVQELIAKTLPAMAQ</sequence>
<name>A0A9D1H648_9FIRM</name>
<dbReference type="EMBL" id="DVLW01000119">
    <property type="protein sequence ID" value="HIT94425.1"/>
    <property type="molecule type" value="Genomic_DNA"/>
</dbReference>
<reference evidence="1" key="2">
    <citation type="journal article" date="2021" name="PeerJ">
        <title>Extensive microbial diversity within the chicken gut microbiome revealed by metagenomics and culture.</title>
        <authorList>
            <person name="Gilroy R."/>
            <person name="Ravi A."/>
            <person name="Getino M."/>
            <person name="Pursley I."/>
            <person name="Horton D.L."/>
            <person name="Alikhan N.F."/>
            <person name="Baker D."/>
            <person name="Gharbi K."/>
            <person name="Hall N."/>
            <person name="Watson M."/>
            <person name="Adriaenssens E.M."/>
            <person name="Foster-Nyarko E."/>
            <person name="Jarju S."/>
            <person name="Secka A."/>
            <person name="Antonio M."/>
            <person name="Oren A."/>
            <person name="Chaudhuri R.R."/>
            <person name="La Ragione R."/>
            <person name="Hildebrand F."/>
            <person name="Pallen M.J."/>
        </authorList>
    </citation>
    <scope>NUCLEOTIDE SEQUENCE</scope>
    <source>
        <strain evidence="1">ChiBcec7-5410</strain>
    </source>
</reference>
<comment type="caution">
    <text evidence="1">The sequence shown here is derived from an EMBL/GenBank/DDBJ whole genome shotgun (WGS) entry which is preliminary data.</text>
</comment>
<keyword evidence="1" id="KW-0378">Hydrolase</keyword>
<evidence type="ECO:0000313" key="2">
    <source>
        <dbReference type="Proteomes" id="UP000824160"/>
    </source>
</evidence>
<dbReference type="PANTHER" id="PTHR38659">
    <property type="entry name" value="METAL-DEPENDENT PHOSPHOHYDROLASE"/>
    <property type="match status" value="1"/>
</dbReference>
<accession>A0A9D1H648</accession>
<organism evidence="1 2">
    <name type="scientific">Candidatus Faecivivens stercoripullorum</name>
    <dbReference type="NCBI Taxonomy" id="2840805"/>
    <lineage>
        <taxon>Bacteria</taxon>
        <taxon>Bacillati</taxon>
        <taxon>Bacillota</taxon>
        <taxon>Clostridia</taxon>
        <taxon>Eubacteriales</taxon>
        <taxon>Oscillospiraceae</taxon>
        <taxon>Oscillospiraceae incertae sedis</taxon>
        <taxon>Candidatus Faecivivens</taxon>
    </lineage>
</organism>
<protein>
    <submittedName>
        <fullName evidence="1">Hydrolase</fullName>
    </submittedName>
</protein>
<dbReference type="Proteomes" id="UP000824160">
    <property type="component" value="Unassembled WGS sequence"/>
</dbReference>
<dbReference type="PANTHER" id="PTHR38659:SF2">
    <property type="entry name" value="HDIG DOMAIN PROTEIN"/>
    <property type="match status" value="1"/>
</dbReference>
<dbReference type="GO" id="GO:0016787">
    <property type="term" value="F:hydrolase activity"/>
    <property type="evidence" value="ECO:0007669"/>
    <property type="project" value="UniProtKB-KW"/>
</dbReference>
<dbReference type="SUPFAM" id="SSF109604">
    <property type="entry name" value="HD-domain/PDEase-like"/>
    <property type="match status" value="1"/>
</dbReference>
<gene>
    <name evidence="1" type="ORF">IAC43_04520</name>
</gene>
<proteinExistence type="predicted"/>
<evidence type="ECO:0000313" key="1">
    <source>
        <dbReference type="EMBL" id="HIT94425.1"/>
    </source>
</evidence>